<dbReference type="AlphaFoldDB" id="A0A1B8YGH2"/>
<dbReference type="Proteomes" id="UP000092665">
    <property type="component" value="Unassembled WGS sequence"/>
</dbReference>
<accession>A0A1B8YGH2</accession>
<evidence type="ECO:0000313" key="1">
    <source>
        <dbReference type="EMBL" id="OCA54226.1"/>
    </source>
</evidence>
<dbReference type="EMBL" id="LOIC01000072">
    <property type="protein sequence ID" value="OCA54226.1"/>
    <property type="molecule type" value="Genomic_DNA"/>
</dbReference>
<gene>
    <name evidence="1" type="ORF">Phpb_02670</name>
</gene>
<evidence type="ECO:0000313" key="2">
    <source>
        <dbReference type="Proteomes" id="UP000092665"/>
    </source>
</evidence>
<protein>
    <submittedName>
        <fullName evidence="1">Uncharacterized protein</fullName>
    </submittedName>
</protein>
<sequence length="92" mass="11097">MDDDAIARREREYNLYISNKIKRCKLCNNELTYEEKFYYTNKICNQCRLSQGVGIHPEGQVSIDAVNERIERHCDMIKEAERRYFDELRSKK</sequence>
<proteinExistence type="predicted"/>
<comment type="caution">
    <text evidence="1">The sequence shown here is derived from an EMBL/GenBank/DDBJ whole genome shotgun (WGS) entry which is preliminary data.</text>
</comment>
<keyword evidence="2" id="KW-1185">Reference proteome</keyword>
<name>A0A1B8YGH2_9GAMM</name>
<reference evidence="2" key="1">
    <citation type="submission" date="2015-11" db="EMBL/GenBank/DDBJ databases">
        <authorList>
            <person name="Tobias N.J."/>
            <person name="Mishra B."/>
            <person name="Gupta D.K."/>
            <person name="Thines M."/>
            <person name="Stinear T.P."/>
            <person name="Bode H.B."/>
        </authorList>
    </citation>
    <scope>NUCLEOTIDE SEQUENCE [LARGE SCALE GENOMIC DNA]</scope>
    <source>
        <strain evidence="2">PB45.5</strain>
    </source>
</reference>
<organism evidence="1 2">
    <name type="scientific">Photorhabdus namnaonensis</name>
    <dbReference type="NCBI Taxonomy" id="1851568"/>
    <lineage>
        <taxon>Bacteria</taxon>
        <taxon>Pseudomonadati</taxon>
        <taxon>Pseudomonadota</taxon>
        <taxon>Gammaproteobacteria</taxon>
        <taxon>Enterobacterales</taxon>
        <taxon>Morganellaceae</taxon>
        <taxon>Photorhabdus</taxon>
    </lineage>
</organism>